<feature type="compositionally biased region" description="Polar residues" evidence="1">
    <location>
        <begin position="16"/>
        <end position="26"/>
    </location>
</feature>
<organism evidence="2 3">
    <name type="scientific">Oidiodendron maius (strain Zn)</name>
    <dbReference type="NCBI Taxonomy" id="913774"/>
    <lineage>
        <taxon>Eukaryota</taxon>
        <taxon>Fungi</taxon>
        <taxon>Dikarya</taxon>
        <taxon>Ascomycota</taxon>
        <taxon>Pezizomycotina</taxon>
        <taxon>Leotiomycetes</taxon>
        <taxon>Leotiomycetes incertae sedis</taxon>
        <taxon>Myxotrichaceae</taxon>
        <taxon>Oidiodendron</taxon>
    </lineage>
</organism>
<evidence type="ECO:0000313" key="2">
    <source>
        <dbReference type="EMBL" id="KIN04298.1"/>
    </source>
</evidence>
<feature type="region of interest" description="Disordered" evidence="1">
    <location>
        <begin position="321"/>
        <end position="432"/>
    </location>
</feature>
<evidence type="ECO:0000256" key="1">
    <source>
        <dbReference type="SAM" id="MobiDB-lite"/>
    </source>
</evidence>
<feature type="compositionally biased region" description="Low complexity" evidence="1">
    <location>
        <begin position="382"/>
        <end position="393"/>
    </location>
</feature>
<protein>
    <submittedName>
        <fullName evidence="2">Uncharacterized protein</fullName>
    </submittedName>
</protein>
<evidence type="ECO:0000313" key="3">
    <source>
        <dbReference type="Proteomes" id="UP000054321"/>
    </source>
</evidence>
<feature type="compositionally biased region" description="Polar residues" evidence="1">
    <location>
        <begin position="153"/>
        <end position="165"/>
    </location>
</feature>
<sequence length="724" mass="80289">MSSARGFRSEERQRRNSSPNAQTQGRKGSGRMKLVETADRRAASPSALQSSLSISPTPSGIVVRPWRQQGGRNNSLPLSTQAQGNPNSQGSSHQVAKSNSSSQSSGGVPLSPEESSNNLQIRSATRNASSNDLSPAESQDSYYLTSQTYQNISTNQAAQTSQITAGSRGDMSPQTTGSQLPLKFQVILHDIAENLTSSPFLPPSVQDQLNQKLDGLFHELTASHHALRQNLSATKGDRDKYQIQLKEAYDQLAGTIRDCKKIADERDALELRLRQLCLGPIKDDPHIGDSEKELQTINAELREQLRFKDEQLMGKRDLWMETHPDSAARRRRMRALPDPFNTPLQTATSRMGAGSGAGQDKEFPSPDVKSPIRGPPSFMRLPSAPSGPSGSTSMRGPSESFDSPIPSDRRGTRRHNIPARSPTTTIDLNNSIDPASLRRFNSDPSEAMAMVPFGTNQDRSLEFKIDIGRLYQLVQDWATTYANLPDFESDQAITRSDHLLWEYMMNCTYPGQKEEAHARVMALLGDPATRVLFITRMAVTYCIQDIMSVETFKRFGFHATTSIDDVKIRLKEGGLATDARQVLIDKQVKVLQDMKGSPRFNVFRHDQLTLHSKRLRDMLGPLLNKGCSRTQSCAAILAITTTAWELAFKMHTSHLSFKILFPETTAKFNSDSMIALGMTEDPYQLQCQQTRLNLVVTPVITLRDDRGTTIKVKNVCKADVLILT</sequence>
<feature type="region of interest" description="Disordered" evidence="1">
    <location>
        <begin position="153"/>
        <end position="177"/>
    </location>
</feature>
<dbReference type="Proteomes" id="UP000054321">
    <property type="component" value="Unassembled WGS sequence"/>
</dbReference>
<feature type="compositionally biased region" description="Low complexity" evidence="1">
    <location>
        <begin position="43"/>
        <end position="56"/>
    </location>
</feature>
<proteinExistence type="predicted"/>
<reference evidence="3" key="2">
    <citation type="submission" date="2015-01" db="EMBL/GenBank/DDBJ databases">
        <title>Evolutionary Origins and Diversification of the Mycorrhizal Mutualists.</title>
        <authorList>
            <consortium name="DOE Joint Genome Institute"/>
            <consortium name="Mycorrhizal Genomics Consortium"/>
            <person name="Kohler A."/>
            <person name="Kuo A."/>
            <person name="Nagy L.G."/>
            <person name="Floudas D."/>
            <person name="Copeland A."/>
            <person name="Barry K.W."/>
            <person name="Cichocki N."/>
            <person name="Veneault-Fourrey C."/>
            <person name="LaButti K."/>
            <person name="Lindquist E.A."/>
            <person name="Lipzen A."/>
            <person name="Lundell T."/>
            <person name="Morin E."/>
            <person name="Murat C."/>
            <person name="Riley R."/>
            <person name="Ohm R."/>
            <person name="Sun H."/>
            <person name="Tunlid A."/>
            <person name="Henrissat B."/>
            <person name="Grigoriev I.V."/>
            <person name="Hibbett D.S."/>
            <person name="Martin F."/>
        </authorList>
    </citation>
    <scope>NUCLEOTIDE SEQUENCE [LARGE SCALE GENOMIC DNA]</scope>
    <source>
        <strain evidence="3">Zn</strain>
    </source>
</reference>
<dbReference type="AlphaFoldDB" id="A0A0C3DQH8"/>
<feature type="compositionally biased region" description="Basic and acidic residues" evidence="1">
    <location>
        <begin position="33"/>
        <end position="42"/>
    </location>
</feature>
<name>A0A0C3DQH8_OIDMZ</name>
<feature type="compositionally biased region" description="Polar residues" evidence="1">
    <location>
        <begin position="421"/>
        <end position="432"/>
    </location>
</feature>
<accession>A0A0C3DQH8</accession>
<keyword evidence="3" id="KW-1185">Reference proteome</keyword>
<dbReference type="OrthoDB" id="4203839at2759"/>
<feature type="compositionally biased region" description="Low complexity" evidence="1">
    <location>
        <begin position="91"/>
        <end position="112"/>
    </location>
</feature>
<feature type="region of interest" description="Disordered" evidence="1">
    <location>
        <begin position="1"/>
        <end position="118"/>
    </location>
</feature>
<gene>
    <name evidence="2" type="ORF">OIDMADRAFT_143728</name>
</gene>
<feature type="compositionally biased region" description="Polar residues" evidence="1">
    <location>
        <begin position="70"/>
        <end position="90"/>
    </location>
</feature>
<dbReference type="HOGENOM" id="CLU_464731_0_0_1"/>
<dbReference type="InParanoid" id="A0A0C3DQH8"/>
<reference evidence="2 3" key="1">
    <citation type="submission" date="2014-04" db="EMBL/GenBank/DDBJ databases">
        <authorList>
            <consortium name="DOE Joint Genome Institute"/>
            <person name="Kuo A."/>
            <person name="Martino E."/>
            <person name="Perotto S."/>
            <person name="Kohler A."/>
            <person name="Nagy L.G."/>
            <person name="Floudas D."/>
            <person name="Copeland A."/>
            <person name="Barry K.W."/>
            <person name="Cichocki N."/>
            <person name="Veneault-Fourrey C."/>
            <person name="LaButti K."/>
            <person name="Lindquist E.A."/>
            <person name="Lipzen A."/>
            <person name="Lundell T."/>
            <person name="Morin E."/>
            <person name="Murat C."/>
            <person name="Sun H."/>
            <person name="Tunlid A."/>
            <person name="Henrissat B."/>
            <person name="Grigoriev I.V."/>
            <person name="Hibbett D.S."/>
            <person name="Martin F."/>
            <person name="Nordberg H.P."/>
            <person name="Cantor M.N."/>
            <person name="Hua S.X."/>
        </authorList>
    </citation>
    <scope>NUCLEOTIDE SEQUENCE [LARGE SCALE GENOMIC DNA]</scope>
    <source>
        <strain evidence="2 3">Zn</strain>
    </source>
</reference>
<dbReference type="EMBL" id="KN832873">
    <property type="protein sequence ID" value="KIN04298.1"/>
    <property type="molecule type" value="Genomic_DNA"/>
</dbReference>